<protein>
    <submittedName>
        <fullName evidence="4">Uncharacterized protein</fullName>
    </submittedName>
</protein>
<evidence type="ECO:0000256" key="3">
    <source>
        <dbReference type="SAM" id="SignalP"/>
    </source>
</evidence>
<name>A0A5B7XVX0_9MOLU</name>
<accession>A0A5B7XVX0</accession>
<keyword evidence="1" id="KW-0175">Coiled coil</keyword>
<evidence type="ECO:0000256" key="1">
    <source>
        <dbReference type="SAM" id="Coils"/>
    </source>
</evidence>
<sequence>MKKAKLFIMGSGMLLLPLTTSFVMSAETSAQTSASSSLTKEGLKQHLQSKNFKYSYDVLGGLRNDQISALSAKIDQAASQESLSQIKEEIDNLYQLMTKWYNIFLSNSLGDPNWNSIEGLKATFGEKNISNLNNVTFYFGSQIEDKTKGDHFWDDLRPVVSNLFSTYFYPEATAEVSEEIFKAKFDEYKADFDNHLKEAHVHNKSWAPKELVGTGYSEASRVWGFNWDLTTTSKELDQKYNTHITGLGQWILTYLGTLGSPYYFYNGSNFGGEARMNDLKNGVNKYKDALRDFVDNFTNKPTDFDTNSSVVELVWNYQESDKYKNLDAENQKKVDALADNFKNYLSWGKTAINMNFPNHLWNTQAGGNSSGQGNNILNEILAIRHFEPLVTKTQELITKEAEIFKTARDKVLAKLDDASTNYPDLSQQEISELKAKLNEVKLVSKLGDFESNIVALNNLNKFKKEINSNLALSENIQETIAYKLATPQQQKAYEQALKELKSNLSSEDTSNLNTIYEAYLAAKASLSGQVVLDAKKQAVNELDHLSNKLKTLIKKQMDNSENLEQLIVILPFANNLSILVSLLTPNQLEVINNSENFNQLQTNSIKSEKEVALNKIQQYQGIIKSLKNQISQLQKDLNNISNESTNVAQTTDKMLRIRKIAELILLLQKVDSTFSEKQLPQQKEQYYLNIINSAVSNPDSLTDQQKQELLNITIENDETPTKSSFNAWWVSLSVIASILLFAGLALLVLKFKKAK</sequence>
<dbReference type="Proteomes" id="UP000305457">
    <property type="component" value="Chromosome"/>
</dbReference>
<gene>
    <name evidence="4" type="ORF">FG904_01050</name>
</gene>
<evidence type="ECO:0000313" key="5">
    <source>
        <dbReference type="Proteomes" id="UP000305457"/>
    </source>
</evidence>
<feature type="chain" id="PRO_5022914700" evidence="3">
    <location>
        <begin position="26"/>
        <end position="755"/>
    </location>
</feature>
<dbReference type="AlphaFoldDB" id="A0A5B7XVX0"/>
<dbReference type="Gene3D" id="1.20.120.1850">
    <property type="entry name" value="Ebh helix bundles repeating unit (S and A modules)"/>
    <property type="match status" value="1"/>
</dbReference>
<feature type="coiled-coil region" evidence="1">
    <location>
        <begin position="609"/>
        <end position="643"/>
    </location>
</feature>
<feature type="transmembrane region" description="Helical" evidence="2">
    <location>
        <begin position="727"/>
        <end position="749"/>
    </location>
</feature>
<dbReference type="RefSeq" id="WP_139592088.1">
    <property type="nucleotide sequence ID" value="NZ_CP040825.1"/>
</dbReference>
<reference evidence="4 5" key="1">
    <citation type="submission" date="2019-06" db="EMBL/GenBank/DDBJ databases">
        <title>Mycoplasma sp. 2F1A isolated from ostrich.</title>
        <authorList>
            <person name="Spergser J."/>
        </authorList>
    </citation>
    <scope>NUCLEOTIDE SEQUENCE [LARGE SCALE GENOMIC DNA]</scope>
    <source>
        <strain evidence="4 5">2F1A</strain>
    </source>
</reference>
<keyword evidence="3" id="KW-0732">Signal</keyword>
<keyword evidence="2" id="KW-1133">Transmembrane helix</keyword>
<dbReference type="KEGG" id="mnh:FG904_01050"/>
<dbReference type="EMBL" id="CP040825">
    <property type="protein sequence ID" value="QCZ36605.1"/>
    <property type="molecule type" value="Genomic_DNA"/>
</dbReference>
<organism evidence="4 5">
    <name type="scientific">Mycoplasma nasistruthionis</name>
    <dbReference type="NCBI Taxonomy" id="353852"/>
    <lineage>
        <taxon>Bacteria</taxon>
        <taxon>Bacillati</taxon>
        <taxon>Mycoplasmatota</taxon>
        <taxon>Mollicutes</taxon>
        <taxon>Mycoplasmataceae</taxon>
        <taxon>Mycoplasma</taxon>
    </lineage>
</organism>
<evidence type="ECO:0000256" key="2">
    <source>
        <dbReference type="SAM" id="Phobius"/>
    </source>
</evidence>
<proteinExistence type="predicted"/>
<feature type="signal peptide" evidence="3">
    <location>
        <begin position="1"/>
        <end position="25"/>
    </location>
</feature>
<keyword evidence="2" id="KW-0812">Transmembrane</keyword>
<keyword evidence="2" id="KW-0472">Membrane</keyword>
<evidence type="ECO:0000313" key="4">
    <source>
        <dbReference type="EMBL" id="QCZ36605.1"/>
    </source>
</evidence>